<keyword evidence="4" id="KW-0479">Metal-binding</keyword>
<dbReference type="PANTHER" id="PTHR33353:SF10">
    <property type="entry name" value="ENDO-BETA-1,4-GLUCANASE D"/>
    <property type="match status" value="1"/>
</dbReference>
<evidence type="ECO:0000256" key="16">
    <source>
        <dbReference type="SAM" id="MobiDB-lite"/>
    </source>
</evidence>
<feature type="signal peptide" evidence="17">
    <location>
        <begin position="1"/>
        <end position="20"/>
    </location>
</feature>
<proteinExistence type="inferred from homology"/>
<evidence type="ECO:0000313" key="19">
    <source>
        <dbReference type="EMBL" id="KAF4473019.1"/>
    </source>
</evidence>
<dbReference type="GO" id="GO:0030245">
    <property type="term" value="P:cellulose catabolic process"/>
    <property type="evidence" value="ECO:0007669"/>
    <property type="project" value="UniProtKB-KW"/>
</dbReference>
<accession>A0A8H4PET7</accession>
<evidence type="ECO:0000256" key="8">
    <source>
        <dbReference type="ARBA" id="ARBA00023008"/>
    </source>
</evidence>
<sequence length="369" mass="37928">MRASLSSILAVAAALPTAFAHYNFEALIVNGKATEPYEYVRQTTNSNSPIEDVTSKDIICNAGGLDADIRAKTKTHAVAPGDEVGFTVNVEIGHPGPLAVYMSKAPEGTEASDYLGDGDWFKVYELSTSKITDEGLQWATYVNNQGIHNFTFTLPDELPSGTYLMRAEHVGLHGAGSKGGAQFYIGCAQLTVEGSGTGKPSPVVQFPGAYDGSEPGLLINIYYPAPTSYTAPGPKVWPSGCEDHTANLNGQTSDGDCTGDEAGSGSGSGDESATGSPATEATATATPTFATLVPSVTAPSNGSVAVPTTSIAPVVVPTGTATAVEEPSAANTAAPVATKPATQPGSSCSKRRKAKRAALRAAKRRAVRA</sequence>
<dbReference type="InterPro" id="IPR005103">
    <property type="entry name" value="AA9_LPMO"/>
</dbReference>
<evidence type="ECO:0000256" key="17">
    <source>
        <dbReference type="SAM" id="SignalP"/>
    </source>
</evidence>
<dbReference type="OrthoDB" id="5271017at2759"/>
<keyword evidence="3" id="KW-0964">Secreted</keyword>
<evidence type="ECO:0000256" key="15">
    <source>
        <dbReference type="ARBA" id="ARBA00047174"/>
    </source>
</evidence>
<dbReference type="Proteomes" id="UP000554235">
    <property type="component" value="Unassembled WGS sequence"/>
</dbReference>
<keyword evidence="20" id="KW-1185">Reference proteome</keyword>
<comment type="cofactor">
    <cofactor evidence="1">
        <name>Cu(2+)</name>
        <dbReference type="ChEBI" id="CHEBI:29036"/>
    </cofactor>
</comment>
<feature type="chain" id="PRO_5034897513" description="lytic cellulose monooxygenase (C4-dehydrogenating)" evidence="17">
    <location>
        <begin position="21"/>
        <end position="369"/>
    </location>
</feature>
<comment type="similarity">
    <text evidence="13">Belongs to the polysaccharide monooxygenase AA9 family.</text>
</comment>
<organism evidence="19 20">
    <name type="scientific">Fusarium albosuccineum</name>
    <dbReference type="NCBI Taxonomy" id="1237068"/>
    <lineage>
        <taxon>Eukaryota</taxon>
        <taxon>Fungi</taxon>
        <taxon>Dikarya</taxon>
        <taxon>Ascomycota</taxon>
        <taxon>Pezizomycotina</taxon>
        <taxon>Sordariomycetes</taxon>
        <taxon>Hypocreomycetidae</taxon>
        <taxon>Hypocreales</taxon>
        <taxon>Nectriaceae</taxon>
        <taxon>Fusarium</taxon>
        <taxon>Fusarium decemcellulare species complex</taxon>
    </lineage>
</organism>
<evidence type="ECO:0000256" key="7">
    <source>
        <dbReference type="ARBA" id="ARBA00023002"/>
    </source>
</evidence>
<dbReference type="EMBL" id="JAADYS010000008">
    <property type="protein sequence ID" value="KAF4473019.1"/>
    <property type="molecule type" value="Genomic_DNA"/>
</dbReference>
<feature type="compositionally biased region" description="Polar residues" evidence="16">
    <location>
        <begin position="246"/>
        <end position="255"/>
    </location>
</feature>
<evidence type="ECO:0000256" key="3">
    <source>
        <dbReference type="ARBA" id="ARBA00022525"/>
    </source>
</evidence>
<comment type="catalytic activity">
    <reaction evidence="14">
        <text>[(1-&gt;4)-beta-D-glucosyl]n+m + reduced acceptor + O2 = 4-dehydro-beta-D-glucosyl-[(1-&gt;4)-beta-D-glucosyl]n-1 + [(1-&gt;4)-beta-D-glucosyl]m + acceptor + H2O.</text>
        <dbReference type="EC" id="1.14.99.56"/>
    </reaction>
</comment>
<dbReference type="Pfam" id="PF03443">
    <property type="entry name" value="AA9"/>
    <property type="match status" value="1"/>
</dbReference>
<dbReference type="Gene3D" id="2.70.50.70">
    <property type="match status" value="1"/>
</dbReference>
<evidence type="ECO:0000259" key="18">
    <source>
        <dbReference type="Pfam" id="PF03443"/>
    </source>
</evidence>
<feature type="compositionally biased region" description="Basic residues" evidence="16">
    <location>
        <begin position="349"/>
        <end position="369"/>
    </location>
</feature>
<dbReference type="GO" id="GO:0046872">
    <property type="term" value="F:metal ion binding"/>
    <property type="evidence" value="ECO:0007669"/>
    <property type="project" value="UniProtKB-KW"/>
</dbReference>
<keyword evidence="11" id="KW-0119">Carbohydrate metabolism</keyword>
<keyword evidence="6" id="KW-0136">Cellulose degradation</keyword>
<evidence type="ECO:0000256" key="4">
    <source>
        <dbReference type="ARBA" id="ARBA00022723"/>
    </source>
</evidence>
<evidence type="ECO:0000256" key="14">
    <source>
        <dbReference type="ARBA" id="ARBA00045077"/>
    </source>
</evidence>
<comment type="caution">
    <text evidence="19">The sequence shown here is derived from an EMBL/GenBank/DDBJ whole genome shotgun (WGS) entry which is preliminary data.</text>
</comment>
<protein>
    <recommendedName>
        <fullName evidence="15">lytic cellulose monooxygenase (C4-dehydrogenating)</fullName>
        <ecNumber evidence="15">1.14.99.56</ecNumber>
    </recommendedName>
</protein>
<comment type="subcellular location">
    <subcellularLocation>
        <location evidence="2">Secreted</location>
    </subcellularLocation>
</comment>
<dbReference type="GO" id="GO:0004497">
    <property type="term" value="F:monooxygenase activity"/>
    <property type="evidence" value="ECO:0007669"/>
    <property type="project" value="UniProtKB-KW"/>
</dbReference>
<dbReference type="InterPro" id="IPR049892">
    <property type="entry name" value="AA9"/>
</dbReference>
<evidence type="ECO:0000256" key="2">
    <source>
        <dbReference type="ARBA" id="ARBA00004613"/>
    </source>
</evidence>
<evidence type="ECO:0000313" key="20">
    <source>
        <dbReference type="Proteomes" id="UP000554235"/>
    </source>
</evidence>
<keyword evidence="7" id="KW-0560">Oxidoreductase</keyword>
<feature type="domain" description="Auxiliary Activity family 9 catalytic" evidence="18">
    <location>
        <begin position="21"/>
        <end position="229"/>
    </location>
</feature>
<name>A0A8H4PET7_9HYPO</name>
<keyword evidence="9" id="KW-0503">Monooxygenase</keyword>
<evidence type="ECO:0000256" key="1">
    <source>
        <dbReference type="ARBA" id="ARBA00001973"/>
    </source>
</evidence>
<evidence type="ECO:0000256" key="10">
    <source>
        <dbReference type="ARBA" id="ARBA00023157"/>
    </source>
</evidence>
<dbReference type="CDD" id="cd21175">
    <property type="entry name" value="LPMO_AA9"/>
    <property type="match status" value="1"/>
</dbReference>
<keyword evidence="10" id="KW-1015">Disulfide bond</keyword>
<evidence type="ECO:0000256" key="5">
    <source>
        <dbReference type="ARBA" id="ARBA00022729"/>
    </source>
</evidence>
<evidence type="ECO:0000256" key="13">
    <source>
        <dbReference type="ARBA" id="ARBA00044502"/>
    </source>
</evidence>
<dbReference type="EC" id="1.14.99.56" evidence="15"/>
<feature type="region of interest" description="Disordered" evidence="16">
    <location>
        <begin position="240"/>
        <end position="282"/>
    </location>
</feature>
<keyword evidence="8" id="KW-0186">Copper</keyword>
<keyword evidence="5 17" id="KW-0732">Signal</keyword>
<gene>
    <name evidence="19" type="ORF">FALBO_77</name>
</gene>
<feature type="compositionally biased region" description="Low complexity" evidence="16">
    <location>
        <begin position="269"/>
        <end position="282"/>
    </location>
</feature>
<evidence type="ECO:0000256" key="9">
    <source>
        <dbReference type="ARBA" id="ARBA00023033"/>
    </source>
</evidence>
<evidence type="ECO:0000256" key="11">
    <source>
        <dbReference type="ARBA" id="ARBA00023277"/>
    </source>
</evidence>
<reference evidence="19 20" key="1">
    <citation type="submission" date="2020-01" db="EMBL/GenBank/DDBJ databases">
        <title>Identification and distribution of gene clusters putatively required for synthesis of sphingolipid metabolism inhibitors in phylogenetically diverse species of the filamentous fungus Fusarium.</title>
        <authorList>
            <person name="Kim H.-S."/>
            <person name="Busman M."/>
            <person name="Brown D.W."/>
            <person name="Divon H."/>
            <person name="Uhlig S."/>
            <person name="Proctor R.H."/>
        </authorList>
    </citation>
    <scope>NUCLEOTIDE SEQUENCE [LARGE SCALE GENOMIC DNA]</scope>
    <source>
        <strain evidence="19 20">NRRL 20459</strain>
    </source>
</reference>
<dbReference type="PANTHER" id="PTHR33353">
    <property type="entry name" value="PUTATIVE (AFU_ORTHOLOGUE AFUA_1G12560)-RELATED"/>
    <property type="match status" value="1"/>
</dbReference>
<dbReference type="GO" id="GO:0005576">
    <property type="term" value="C:extracellular region"/>
    <property type="evidence" value="ECO:0007669"/>
    <property type="project" value="UniProtKB-SubCell"/>
</dbReference>
<dbReference type="AlphaFoldDB" id="A0A8H4PET7"/>
<keyword evidence="12" id="KW-0624">Polysaccharide degradation</keyword>
<evidence type="ECO:0000256" key="6">
    <source>
        <dbReference type="ARBA" id="ARBA00023001"/>
    </source>
</evidence>
<feature type="region of interest" description="Disordered" evidence="16">
    <location>
        <begin position="323"/>
        <end position="369"/>
    </location>
</feature>
<evidence type="ECO:0000256" key="12">
    <source>
        <dbReference type="ARBA" id="ARBA00023326"/>
    </source>
</evidence>